<dbReference type="EMBL" id="JAMKFE010000017">
    <property type="protein sequence ID" value="MCM5682199.1"/>
    <property type="molecule type" value="Genomic_DNA"/>
</dbReference>
<dbReference type="GO" id="GO:0009035">
    <property type="term" value="F:type I site-specific deoxyribonuclease activity"/>
    <property type="evidence" value="ECO:0007669"/>
    <property type="project" value="UniProtKB-EC"/>
</dbReference>
<dbReference type="InterPro" id="IPR004473">
    <property type="entry name" value="Restrct_endonuc_typeI_HsdR"/>
</dbReference>
<gene>
    <name evidence="12" type="ORF">M8A51_21945</name>
</gene>
<keyword evidence="6" id="KW-0255">Endonuclease</keyword>
<dbReference type="Pfam" id="PF22679">
    <property type="entry name" value="T1R_D3-like"/>
    <property type="match status" value="1"/>
</dbReference>
<comment type="catalytic activity">
    <reaction evidence="1 10">
        <text>Endonucleolytic cleavage of DNA to give random double-stranded fragments with terminal 5'-phosphates, ATP is simultaneously hydrolyzed.</text>
        <dbReference type="EC" id="3.1.21.3"/>
    </reaction>
</comment>
<keyword evidence="3" id="KW-0540">Nuclease</keyword>
<comment type="caution">
    <text evidence="12">The sequence shown here is derived from an EMBL/GenBank/DDBJ whole genome shotgun (WGS) entry which is preliminary data.</text>
</comment>
<evidence type="ECO:0000256" key="6">
    <source>
        <dbReference type="ARBA" id="ARBA00022759"/>
    </source>
</evidence>
<dbReference type="PROSITE" id="PS51192">
    <property type="entry name" value="HELICASE_ATP_BIND_1"/>
    <property type="match status" value="1"/>
</dbReference>
<keyword evidence="8 10" id="KW-0067">ATP-binding</keyword>
<proteinExistence type="inferred from homology"/>
<reference evidence="12" key="1">
    <citation type="submission" date="2022-05" db="EMBL/GenBank/DDBJ databases">
        <title>Schlegelella sp. nov., isolated from mangrove soil.</title>
        <authorList>
            <person name="Liu Y."/>
            <person name="Ge X."/>
            <person name="Liu W."/>
        </authorList>
    </citation>
    <scope>NUCLEOTIDE SEQUENCE</scope>
    <source>
        <strain evidence="12">S2-27</strain>
    </source>
</reference>
<keyword evidence="7 10" id="KW-0378">Hydrolase</keyword>
<keyword evidence="9 10" id="KW-0238">DNA-binding</keyword>
<evidence type="ECO:0000256" key="8">
    <source>
        <dbReference type="ARBA" id="ARBA00022840"/>
    </source>
</evidence>
<dbReference type="Pfam" id="PF18766">
    <property type="entry name" value="SWI2_SNF2"/>
    <property type="match status" value="1"/>
</dbReference>
<evidence type="ECO:0000256" key="10">
    <source>
        <dbReference type="RuleBase" id="RU364115"/>
    </source>
</evidence>
<evidence type="ECO:0000256" key="5">
    <source>
        <dbReference type="ARBA" id="ARBA00022747"/>
    </source>
</evidence>
<keyword evidence="13" id="KW-1185">Reference proteome</keyword>
<dbReference type="Proteomes" id="UP001165541">
    <property type="component" value="Unassembled WGS sequence"/>
</dbReference>
<dbReference type="SUPFAM" id="SSF52540">
    <property type="entry name" value="P-loop containing nucleoside triphosphate hydrolases"/>
    <property type="match status" value="1"/>
</dbReference>
<dbReference type="EC" id="3.1.21.3" evidence="10"/>
<evidence type="ECO:0000313" key="13">
    <source>
        <dbReference type="Proteomes" id="UP001165541"/>
    </source>
</evidence>
<dbReference type="CDD" id="cd22332">
    <property type="entry name" value="HsdR_N"/>
    <property type="match status" value="1"/>
</dbReference>
<dbReference type="CDD" id="cd18800">
    <property type="entry name" value="SF2_C_EcoR124I-like"/>
    <property type="match status" value="1"/>
</dbReference>
<evidence type="ECO:0000313" key="12">
    <source>
        <dbReference type="EMBL" id="MCM5682199.1"/>
    </source>
</evidence>
<evidence type="ECO:0000256" key="9">
    <source>
        <dbReference type="ARBA" id="ARBA00023125"/>
    </source>
</evidence>
<name>A0ABT0YUW3_9BURK</name>
<comment type="subunit">
    <text evidence="10">The type I restriction/modification system is composed of three polypeptides R, M and S.</text>
</comment>
<keyword evidence="5 10" id="KW-0680">Restriction system</keyword>
<evidence type="ECO:0000256" key="1">
    <source>
        <dbReference type="ARBA" id="ARBA00000851"/>
    </source>
</evidence>
<organism evidence="12 13">
    <name type="scientific">Caldimonas mangrovi</name>
    <dbReference type="NCBI Taxonomy" id="2944811"/>
    <lineage>
        <taxon>Bacteria</taxon>
        <taxon>Pseudomonadati</taxon>
        <taxon>Pseudomonadota</taxon>
        <taxon>Betaproteobacteria</taxon>
        <taxon>Burkholderiales</taxon>
        <taxon>Sphaerotilaceae</taxon>
        <taxon>Caldimonas</taxon>
    </lineage>
</organism>
<comment type="similarity">
    <text evidence="2 10">Belongs to the HsdR family.</text>
</comment>
<protein>
    <recommendedName>
        <fullName evidence="10">Type I restriction enzyme endonuclease subunit</fullName>
        <shortName evidence="10">R protein</shortName>
        <ecNumber evidence="10">3.1.21.3</ecNumber>
    </recommendedName>
</protein>
<dbReference type="PANTHER" id="PTHR30195">
    <property type="entry name" value="TYPE I SITE-SPECIFIC DEOXYRIBONUCLEASE PROTEIN SUBUNIT M AND R"/>
    <property type="match status" value="1"/>
</dbReference>
<evidence type="ECO:0000256" key="2">
    <source>
        <dbReference type="ARBA" id="ARBA00008598"/>
    </source>
</evidence>
<evidence type="ECO:0000256" key="4">
    <source>
        <dbReference type="ARBA" id="ARBA00022741"/>
    </source>
</evidence>
<accession>A0ABT0YUW3</accession>
<dbReference type="Gene3D" id="3.40.50.300">
    <property type="entry name" value="P-loop containing nucleotide triphosphate hydrolases"/>
    <property type="match status" value="2"/>
</dbReference>
<keyword evidence="4 10" id="KW-0547">Nucleotide-binding</keyword>
<feature type="domain" description="Helicase ATP-binding" evidence="11">
    <location>
        <begin position="294"/>
        <end position="467"/>
    </location>
</feature>
<dbReference type="InterPro" id="IPR051268">
    <property type="entry name" value="Type-I_R_enzyme_R_subunit"/>
</dbReference>
<dbReference type="InterPro" id="IPR014001">
    <property type="entry name" value="Helicase_ATP-bd"/>
</dbReference>
<sequence>MPVPAGMAAPSAALQQALRMLCALGWRHADRQTVAEWRGSPRELLLKPRLVDVLQTRRFDYKGRPCPLSPAGIEQILRELSSISLADGLLPANQRLYGKLVLGITVTEFMPDGKRHQPTIALVDWNDPAANHWEVADAVEVPAAHGEGEHRLGLVCYVNGIPLAIVEDGPTAVARQIGHQRPDQVPAIHAYAQLLLAVDGARASYGTTGTPGRLWARWRDEEFTDQHHAAWQHGTQKPSTPTEQDRLVASLLQPSRLLELLRHFVLFDRRHGKVVARSHQFFAVRTLVRRIQQRRPDGGREGGVVWHTAGSGKSYTMVFLTKALLQHDSLKACRVVVVTDRLDLEDQLARNFLQAGAFGVTGAARKEGEKARAASGKELARRIGQGTERIVFSLIHKFATASRLPECYNPSADLVVLVDESHRSHGGELHQRMRRALPRAACIAFTGTPLLKREKAAHRFGPIVHAYTMQRAVDDGTVVPLLYEERVPALSVDDAAVNRWFDQITAGLPAARSDELKRKFASRRAVCGAVSRIQLIAWDIATHFQQNVKALGLGLKGQVATAGKLDAIRYKRCLDDTGLVTSAVVISAPQTREGDVDEGALPEVQQWWRDHVGQDAAGYERRVLDGFASDDEPDLLIVVDRLLTGFDEPRNAVLYIDKPLAGHNLLQAIARVNRLHEAKRHGVLVDYRGILKTLDTTLRAYQQLEAGTPGGYDGADLEGLYRPLRAEYRRLPALHQALWDVFAGVPDRTDREQLRQRLVPLLEDDEHGGTHDRHRPVRAAFYAALRRFGRCLQTALASRGFHQDPEVPPSTIARYKADLALLTELCATVSRDAMEERGDRECEAQISRLLDREVTAQTVHEPGAVYAVHRLAGPAELPDDCSAEQARTEAALARARLTRAIRVELAGDPYAQQVFGELLQQAIAKARAMFEHPRRQYALLHELEQRVAQRALPGLPEALASQPRAQACFGILRLVLGEAACERLGTARLQDEARHIDAVVGRAVAENSLNLQNVDAAIRQALLPRLYPLIGLDAARQVTEQVMRLVRTDPGRPTGSAPAP</sequence>
<dbReference type="InterPro" id="IPR007409">
    <property type="entry name" value="Restrct_endonuc_type1_HsdR_N"/>
</dbReference>
<dbReference type="NCBIfam" id="TIGR00348">
    <property type="entry name" value="hsdR"/>
    <property type="match status" value="1"/>
</dbReference>
<comment type="function">
    <text evidence="10">Subunit R is required for both nuclease and ATPase activities, but not for modification.</text>
</comment>
<dbReference type="InterPro" id="IPR027417">
    <property type="entry name" value="P-loop_NTPase"/>
</dbReference>
<dbReference type="InterPro" id="IPR055180">
    <property type="entry name" value="HsdR_RecA-like_helicase_dom_2"/>
</dbReference>
<dbReference type="Gene3D" id="3.90.1570.50">
    <property type="match status" value="1"/>
</dbReference>
<dbReference type="Pfam" id="PF04313">
    <property type="entry name" value="HSDR_N"/>
    <property type="match status" value="1"/>
</dbReference>
<dbReference type="RefSeq" id="WP_251780675.1">
    <property type="nucleotide sequence ID" value="NZ_JAMKFE010000017.1"/>
</dbReference>
<dbReference type="SMART" id="SM00487">
    <property type="entry name" value="DEXDc"/>
    <property type="match status" value="1"/>
</dbReference>
<evidence type="ECO:0000256" key="3">
    <source>
        <dbReference type="ARBA" id="ARBA00022722"/>
    </source>
</evidence>
<dbReference type="InterPro" id="IPR040980">
    <property type="entry name" value="SWI2_SNF2"/>
</dbReference>
<evidence type="ECO:0000259" key="11">
    <source>
        <dbReference type="PROSITE" id="PS51192"/>
    </source>
</evidence>
<dbReference type="PANTHER" id="PTHR30195:SF15">
    <property type="entry name" value="TYPE I RESTRICTION ENZYME HINDI ENDONUCLEASE SUBUNIT"/>
    <property type="match status" value="1"/>
</dbReference>
<evidence type="ECO:0000256" key="7">
    <source>
        <dbReference type="ARBA" id="ARBA00022801"/>
    </source>
</evidence>